<protein>
    <submittedName>
        <fullName evidence="1">Uncharacterized protein</fullName>
    </submittedName>
</protein>
<accession>A0A0F8ZAN5</accession>
<reference evidence="1" key="1">
    <citation type="journal article" date="2015" name="Nature">
        <title>Complex archaea that bridge the gap between prokaryotes and eukaryotes.</title>
        <authorList>
            <person name="Spang A."/>
            <person name="Saw J.H."/>
            <person name="Jorgensen S.L."/>
            <person name="Zaremba-Niedzwiedzka K."/>
            <person name="Martijn J."/>
            <person name="Lind A.E."/>
            <person name="van Eijk R."/>
            <person name="Schleper C."/>
            <person name="Guy L."/>
            <person name="Ettema T.J."/>
        </authorList>
    </citation>
    <scope>NUCLEOTIDE SEQUENCE</scope>
</reference>
<comment type="caution">
    <text evidence="1">The sequence shown here is derived from an EMBL/GenBank/DDBJ whole genome shotgun (WGS) entry which is preliminary data.</text>
</comment>
<dbReference type="AlphaFoldDB" id="A0A0F8ZAN5"/>
<evidence type="ECO:0000313" key="1">
    <source>
        <dbReference type="EMBL" id="KKK57141.1"/>
    </source>
</evidence>
<sequence length="63" mass="6889">MESVILKCVGRNVKLTLDISRDGDSDCLNIKIDGVTSSDIDNICDDMTRICSALCGVKLDLRK</sequence>
<proteinExistence type="predicted"/>
<dbReference type="EMBL" id="LAZR01064633">
    <property type="protein sequence ID" value="KKK57141.1"/>
    <property type="molecule type" value="Genomic_DNA"/>
</dbReference>
<organism evidence="1">
    <name type="scientific">marine sediment metagenome</name>
    <dbReference type="NCBI Taxonomy" id="412755"/>
    <lineage>
        <taxon>unclassified sequences</taxon>
        <taxon>metagenomes</taxon>
        <taxon>ecological metagenomes</taxon>
    </lineage>
</organism>
<name>A0A0F8ZAN5_9ZZZZ</name>
<gene>
    <name evidence="1" type="ORF">LCGC14_3057490</name>
</gene>